<dbReference type="Gene3D" id="3.40.30.10">
    <property type="entry name" value="Glutaredoxin"/>
    <property type="match status" value="1"/>
</dbReference>
<dbReference type="Pfam" id="PF00085">
    <property type="entry name" value="Thioredoxin"/>
    <property type="match status" value="1"/>
</dbReference>
<dbReference type="EMBL" id="VUMY01000007">
    <property type="protein sequence ID" value="MST49549.1"/>
    <property type="molecule type" value="Genomic_DNA"/>
</dbReference>
<dbReference type="AlphaFoldDB" id="A0A7K0K298"/>
<dbReference type="PANTHER" id="PTHR35340">
    <property type="entry name" value="PQQ ENZYME REPEAT PROTEIN-RELATED"/>
    <property type="match status" value="1"/>
</dbReference>
<dbReference type="Pfam" id="PF05935">
    <property type="entry name" value="Arylsulfotrans"/>
    <property type="match status" value="1"/>
</dbReference>
<dbReference type="PROSITE" id="PS51352">
    <property type="entry name" value="THIOREDOXIN_2"/>
    <property type="match status" value="1"/>
</dbReference>
<protein>
    <submittedName>
        <fullName evidence="2">Thioredoxin fold domain-containing protein</fullName>
    </submittedName>
</protein>
<evidence type="ECO:0000313" key="2">
    <source>
        <dbReference type="EMBL" id="MST49549.1"/>
    </source>
</evidence>
<dbReference type="PANTHER" id="PTHR35340:SF5">
    <property type="entry name" value="ASST-DOMAIN-CONTAINING PROTEIN"/>
    <property type="match status" value="1"/>
</dbReference>
<dbReference type="InterPro" id="IPR011047">
    <property type="entry name" value="Quinoprotein_ADH-like_sf"/>
</dbReference>
<accession>A0A7K0K298</accession>
<dbReference type="RefSeq" id="WP_154544357.1">
    <property type="nucleotide sequence ID" value="NZ_VUMY01000007.1"/>
</dbReference>
<sequence>MGQPTVFPMGTTVYNPDKAFNGYTIVPLINDGVLVFDMNGNEIRRFNMMAMPPKILPGGHIMGYSGVRHPEYGMQDGVNLIQVDWDGKIEWEFDHWEKIDDPGHDHRWMARQHHDYQREGAAAYYVPGENPKLDGGNTMLLVHRTIHNPGISDKKLLDDVIIEVDWGGNVLWQWSIADHFEEFNFPEAAKNALFRNPNMRTPDGGVGDFMHTNCASYLGPNKWYDAGDERFKPNNLICDSRETNILFIIDHDSGHIVWQLGPDYLDDPRGRKIGQIIGQHHFHMIPKGLPGEGNLMVFDNGGWGGYGVPHAEARDGSKVARRDYSRVIEFDPIDLNIVWKLTPAELDFNMPVDASKFYSPYVSSCQRLPNGNTLITEGSDGRLIEVTREHEIVWEWISPYFTHVEPGAPSNNMIYRANRYPYDYIPQEPKPKEVPIEPIDNTTYRLPNSGQKGTAKVVDVEGTLPYYASVALCVAEVDETDELQAAKKNLHLFDVNEDVFKELDKIKFNEFVMNPKNTKPTLVMFGAERCTHCKAVHPLLEQAIQEEYEGKFDVYYVNVDRTPELVQPMRISGTPVVAVFKSGKEVSRFRGEIDYDGLLDFLDAALEK</sequence>
<evidence type="ECO:0000313" key="3">
    <source>
        <dbReference type="Proteomes" id="UP000442535"/>
    </source>
</evidence>
<evidence type="ECO:0000259" key="1">
    <source>
        <dbReference type="PROSITE" id="PS51352"/>
    </source>
</evidence>
<organism evidence="2 3">
    <name type="scientific">Mobiluncus porci</name>
    <dbReference type="NCBI Taxonomy" id="2652278"/>
    <lineage>
        <taxon>Bacteria</taxon>
        <taxon>Bacillati</taxon>
        <taxon>Actinomycetota</taxon>
        <taxon>Actinomycetes</taxon>
        <taxon>Actinomycetales</taxon>
        <taxon>Actinomycetaceae</taxon>
        <taxon>Mobiluncus</taxon>
    </lineage>
</organism>
<dbReference type="CDD" id="cd02947">
    <property type="entry name" value="TRX_family"/>
    <property type="match status" value="1"/>
</dbReference>
<dbReference type="SUPFAM" id="SSF50998">
    <property type="entry name" value="Quinoprotein alcohol dehydrogenase-like"/>
    <property type="match status" value="2"/>
</dbReference>
<gene>
    <name evidence="2" type="ORF">FYJ63_04780</name>
</gene>
<reference evidence="2 3" key="1">
    <citation type="submission" date="2019-08" db="EMBL/GenBank/DDBJ databases">
        <title>In-depth cultivation of the pig gut microbiome towards novel bacterial diversity and tailored functional studies.</title>
        <authorList>
            <person name="Wylensek D."/>
            <person name="Hitch T.C.A."/>
            <person name="Clavel T."/>
        </authorList>
    </citation>
    <scope>NUCLEOTIDE SEQUENCE [LARGE SCALE GENOMIC DNA]</scope>
    <source>
        <strain evidence="2 3">RF-GAM-744-WT-7</strain>
    </source>
</reference>
<dbReference type="Proteomes" id="UP000442535">
    <property type="component" value="Unassembled WGS sequence"/>
</dbReference>
<keyword evidence="3" id="KW-1185">Reference proteome</keyword>
<dbReference type="InterPro" id="IPR010262">
    <property type="entry name" value="Arylsulfotransferase_bact"/>
</dbReference>
<name>A0A7K0K298_9ACTO</name>
<comment type="caution">
    <text evidence="2">The sequence shown here is derived from an EMBL/GenBank/DDBJ whole genome shotgun (WGS) entry which is preliminary data.</text>
</comment>
<dbReference type="GO" id="GO:0004062">
    <property type="term" value="F:aryl sulfotransferase activity"/>
    <property type="evidence" value="ECO:0007669"/>
    <property type="project" value="InterPro"/>
</dbReference>
<dbReference type="InterPro" id="IPR036249">
    <property type="entry name" value="Thioredoxin-like_sf"/>
</dbReference>
<dbReference type="InterPro" id="IPR053143">
    <property type="entry name" value="Arylsulfate_ST"/>
</dbReference>
<proteinExistence type="predicted"/>
<feature type="domain" description="Thioredoxin" evidence="1">
    <location>
        <begin position="481"/>
        <end position="607"/>
    </location>
</feature>
<dbReference type="SUPFAM" id="SSF52833">
    <property type="entry name" value="Thioredoxin-like"/>
    <property type="match status" value="1"/>
</dbReference>
<dbReference type="InterPro" id="IPR013766">
    <property type="entry name" value="Thioredoxin_domain"/>
</dbReference>